<evidence type="ECO:0000313" key="5">
    <source>
        <dbReference type="EMBL" id="MFC1406365.1"/>
    </source>
</evidence>
<dbReference type="Pfam" id="PF13378">
    <property type="entry name" value="MR_MLE_C"/>
    <property type="match status" value="1"/>
</dbReference>
<evidence type="ECO:0000313" key="6">
    <source>
        <dbReference type="Proteomes" id="UP001592528"/>
    </source>
</evidence>
<dbReference type="InterPro" id="IPR036849">
    <property type="entry name" value="Enolase-like_C_sf"/>
</dbReference>
<gene>
    <name evidence="5" type="ORF">ACEZDJ_34220</name>
</gene>
<accession>A0ABV6UY16</accession>
<reference evidence="5 6" key="1">
    <citation type="submission" date="2024-09" db="EMBL/GenBank/DDBJ databases">
        <authorList>
            <person name="Lee S.D."/>
        </authorList>
    </citation>
    <scope>NUCLEOTIDE SEQUENCE [LARGE SCALE GENOMIC DNA]</scope>
    <source>
        <strain evidence="5 6">N1-5</strain>
    </source>
</reference>
<dbReference type="Gene3D" id="3.30.390.10">
    <property type="entry name" value="Enolase-like, N-terminal domain"/>
    <property type="match status" value="1"/>
</dbReference>
<dbReference type="SFLD" id="SFLDS00001">
    <property type="entry name" value="Enolase"/>
    <property type="match status" value="1"/>
</dbReference>
<dbReference type="PANTHER" id="PTHR13794:SF58">
    <property type="entry name" value="MITOCHONDRIAL ENOLASE SUPERFAMILY MEMBER 1"/>
    <property type="match status" value="1"/>
</dbReference>
<organism evidence="5 6">
    <name type="scientific">Streptacidiphilus cavernicola</name>
    <dbReference type="NCBI Taxonomy" id="3342716"/>
    <lineage>
        <taxon>Bacteria</taxon>
        <taxon>Bacillati</taxon>
        <taxon>Actinomycetota</taxon>
        <taxon>Actinomycetes</taxon>
        <taxon>Kitasatosporales</taxon>
        <taxon>Streptomycetaceae</taxon>
        <taxon>Streptacidiphilus</taxon>
    </lineage>
</organism>
<dbReference type="Gene3D" id="3.20.20.120">
    <property type="entry name" value="Enolase-like C-terminal domain"/>
    <property type="match status" value="1"/>
</dbReference>
<dbReference type="InterPro" id="IPR029065">
    <property type="entry name" value="Enolase_C-like"/>
</dbReference>
<dbReference type="Proteomes" id="UP001592528">
    <property type="component" value="Unassembled WGS sequence"/>
</dbReference>
<dbReference type="InterPro" id="IPR029017">
    <property type="entry name" value="Enolase-like_N"/>
</dbReference>
<dbReference type="InterPro" id="IPR013341">
    <property type="entry name" value="Mandelate_racemase_N_dom"/>
</dbReference>
<proteinExistence type="predicted"/>
<dbReference type="EMBL" id="JBHEZZ010000028">
    <property type="protein sequence ID" value="MFC1406365.1"/>
    <property type="molecule type" value="Genomic_DNA"/>
</dbReference>
<dbReference type="InterPro" id="IPR013342">
    <property type="entry name" value="Mandelate_racemase_C"/>
</dbReference>
<keyword evidence="6" id="KW-1185">Reference proteome</keyword>
<dbReference type="SMART" id="SM00922">
    <property type="entry name" value="MR_MLE"/>
    <property type="match status" value="1"/>
</dbReference>
<evidence type="ECO:0000256" key="2">
    <source>
        <dbReference type="ARBA" id="ARBA00022723"/>
    </source>
</evidence>
<evidence type="ECO:0000256" key="1">
    <source>
        <dbReference type="ARBA" id="ARBA00001946"/>
    </source>
</evidence>
<evidence type="ECO:0000259" key="4">
    <source>
        <dbReference type="SMART" id="SM00922"/>
    </source>
</evidence>
<dbReference type="InterPro" id="IPR046945">
    <property type="entry name" value="RHMD-like"/>
</dbReference>
<evidence type="ECO:0000256" key="3">
    <source>
        <dbReference type="ARBA" id="ARBA00022842"/>
    </source>
</evidence>
<feature type="domain" description="Mandelate racemase/muconate lactonizing enzyme C-terminal" evidence="4">
    <location>
        <begin position="144"/>
        <end position="240"/>
    </location>
</feature>
<dbReference type="Pfam" id="PF02746">
    <property type="entry name" value="MR_MLE_N"/>
    <property type="match status" value="1"/>
</dbReference>
<name>A0ABV6UY16_9ACTN</name>
<comment type="caution">
    <text evidence="5">The sequence shown here is derived from an EMBL/GenBank/DDBJ whole genome shotgun (WGS) entry which is preliminary data.</text>
</comment>
<protein>
    <submittedName>
        <fullName evidence="5">Enolase C-terminal domain-like protein</fullName>
    </submittedName>
</protein>
<comment type="cofactor">
    <cofactor evidence="1">
        <name>Mg(2+)</name>
        <dbReference type="ChEBI" id="CHEBI:18420"/>
    </cofactor>
</comment>
<dbReference type="SUPFAM" id="SSF54826">
    <property type="entry name" value="Enolase N-terminal domain-like"/>
    <property type="match status" value="1"/>
</dbReference>
<keyword evidence="3" id="KW-0460">Magnesium</keyword>
<dbReference type="SUPFAM" id="SSF51604">
    <property type="entry name" value="Enolase C-terminal domain-like"/>
    <property type="match status" value="1"/>
</dbReference>
<keyword evidence="2" id="KW-0479">Metal-binding</keyword>
<dbReference type="RefSeq" id="WP_030256789.1">
    <property type="nucleotide sequence ID" value="NZ_JBHEZZ010000028.1"/>
</dbReference>
<sequence length="366" mass="40254">MKITHVEAHRIRVPPADPPFQWRNGLSGSPAVGDGAVLRIGTDDGAEGVALFARPGADVMLQDLVERVFREELVGQDPYRREWLWDRVWEIDRIQELPLPALGLIDVALWDLAARVGDQPVWQLLGGYRESIPAYASTSTFATTEEFLDVADQCLALGYQGIKLHAWGDARRDAALCLALREHVGPDVPLMYDGSAGFDLPDAVHLGRALSEADYLWYEEPMREFSISAYRRLAESVSVPLLVAETSDGAHMNSADFIAAGAATFGVRVGTTLRGGITGAMRTAHLADAYRLRAEVHGSDIPNHHLCMAISNTTYYESLVTSTTVTRERHVDDRGLVHAPVGPGIALPYENDYGRELQQFVERPAI</sequence>
<dbReference type="PANTHER" id="PTHR13794">
    <property type="entry name" value="ENOLASE SUPERFAMILY, MANDELATE RACEMASE"/>
    <property type="match status" value="1"/>
</dbReference>